<dbReference type="GO" id="GO:0016787">
    <property type="term" value="F:hydrolase activity"/>
    <property type="evidence" value="ECO:0007669"/>
    <property type="project" value="UniProtKB-KW"/>
</dbReference>
<gene>
    <name evidence="6" type="ORF">B6D06_11755</name>
</gene>
<evidence type="ECO:0000256" key="1">
    <source>
        <dbReference type="ARBA" id="ARBA00007748"/>
    </source>
</evidence>
<dbReference type="Gene3D" id="3.40.50.10490">
    <property type="entry name" value="Glucose-6-phosphate isomerase like protein, domain 1"/>
    <property type="match status" value="2"/>
</dbReference>
<dbReference type="GO" id="GO:0009401">
    <property type="term" value="P:phosphoenolpyruvate-dependent sugar phosphotransferase system"/>
    <property type="evidence" value="ECO:0007669"/>
    <property type="project" value="TreeGrafter"/>
</dbReference>
<dbReference type="CDD" id="cd05010">
    <property type="entry name" value="SIS_AgaS_like"/>
    <property type="match status" value="1"/>
</dbReference>
<dbReference type="CDD" id="cd05008">
    <property type="entry name" value="SIS_GlmS_GlmD_1"/>
    <property type="match status" value="1"/>
</dbReference>
<dbReference type="GO" id="GO:0016853">
    <property type="term" value="F:isomerase activity"/>
    <property type="evidence" value="ECO:0007669"/>
    <property type="project" value="UniProtKB-KW"/>
</dbReference>
<dbReference type="PANTHER" id="PTHR32502">
    <property type="entry name" value="N-ACETYLGALACTOSAMINE PERMEASE II COMPONENT-RELATED"/>
    <property type="match status" value="1"/>
</dbReference>
<dbReference type="InterPro" id="IPR035466">
    <property type="entry name" value="GlmS/AgaS_SIS"/>
</dbReference>
<dbReference type="OrthoDB" id="9779207at2"/>
<dbReference type="GO" id="GO:1901135">
    <property type="term" value="P:carbohydrate derivative metabolic process"/>
    <property type="evidence" value="ECO:0007669"/>
    <property type="project" value="InterPro"/>
</dbReference>
<evidence type="ECO:0000313" key="7">
    <source>
        <dbReference type="Proteomes" id="UP000194968"/>
    </source>
</evidence>
<dbReference type="AlphaFoldDB" id="A0A242NRP7"/>
<dbReference type="InterPro" id="IPR050303">
    <property type="entry name" value="GatZ_KbaZ_carbometab"/>
</dbReference>
<evidence type="ECO:0000259" key="5">
    <source>
        <dbReference type="PROSITE" id="PS51464"/>
    </source>
</evidence>
<dbReference type="InterPro" id="IPR046348">
    <property type="entry name" value="SIS_dom_sf"/>
</dbReference>
<dbReference type="PANTHER" id="PTHR32502:SF3">
    <property type="entry name" value="D-GALACTOSAMINE-6-PHOSPHATE DEAMINASE AGAS-RELATED"/>
    <property type="match status" value="1"/>
</dbReference>
<dbReference type="SUPFAM" id="SSF53697">
    <property type="entry name" value="SIS domain"/>
    <property type="match status" value="1"/>
</dbReference>
<evidence type="ECO:0000256" key="3">
    <source>
        <dbReference type="ARBA" id="ARBA00022801"/>
    </source>
</evidence>
<feature type="domain" description="SIS" evidence="5">
    <location>
        <begin position="223"/>
        <end position="367"/>
    </location>
</feature>
<dbReference type="PROSITE" id="PS51464">
    <property type="entry name" value="SIS"/>
    <property type="match status" value="2"/>
</dbReference>
<keyword evidence="2" id="KW-0677">Repeat</keyword>
<dbReference type="Pfam" id="PF01380">
    <property type="entry name" value="SIS"/>
    <property type="match status" value="1"/>
</dbReference>
<keyword evidence="3" id="KW-0378">Hydrolase</keyword>
<dbReference type="EMBL" id="NASK01000104">
    <property type="protein sequence ID" value="OTQ48139.1"/>
    <property type="molecule type" value="Genomic_DNA"/>
</dbReference>
<organism evidence="6 7">
    <name type="scientific">Gilliamella apis</name>
    <dbReference type="NCBI Taxonomy" id="1970738"/>
    <lineage>
        <taxon>Bacteria</taxon>
        <taxon>Pseudomonadati</taxon>
        <taxon>Pseudomonadota</taxon>
        <taxon>Gammaproteobacteria</taxon>
        <taxon>Orbales</taxon>
        <taxon>Orbaceae</taxon>
        <taxon>Gilliamella</taxon>
    </lineage>
</organism>
<feature type="domain" description="SIS" evidence="5">
    <location>
        <begin position="49"/>
        <end position="208"/>
    </location>
</feature>
<dbReference type="RefSeq" id="WP_086321199.1">
    <property type="nucleotide sequence ID" value="NZ_NASK01000104.1"/>
</dbReference>
<reference evidence="6 7" key="1">
    <citation type="submission" date="2017-03" db="EMBL/GenBank/DDBJ databases">
        <title>Comparative genomics of honeybee gut symbionts reveal geographically distinct and subgroup specific antibiotic resistance.</title>
        <authorList>
            <person name="Ludvigsen J."/>
            <person name="Porcellato D."/>
            <person name="Labee-Lund T.M."/>
            <person name="Amdam G.V."/>
            <person name="Rudi K."/>
        </authorList>
    </citation>
    <scope>NUCLEOTIDE SEQUENCE [LARGE SCALE GENOMIC DNA]</scope>
    <source>
        <strain evidence="6 7">A-4-12</strain>
    </source>
</reference>
<comment type="caution">
    <text evidence="6">The sequence shown here is derived from an EMBL/GenBank/DDBJ whole genome shotgun (WGS) entry which is preliminary data.</text>
</comment>
<protein>
    <submittedName>
        <fullName evidence="6">Tagatose-6-phosphate ketose isomerase</fullName>
    </submittedName>
</protein>
<accession>A0A242NRP7</accession>
<name>A0A242NRP7_9GAMM</name>
<dbReference type="GO" id="GO:0097367">
    <property type="term" value="F:carbohydrate derivative binding"/>
    <property type="evidence" value="ECO:0007669"/>
    <property type="project" value="InterPro"/>
</dbReference>
<evidence type="ECO:0000256" key="2">
    <source>
        <dbReference type="ARBA" id="ARBA00022737"/>
    </source>
</evidence>
<comment type="catalytic activity">
    <reaction evidence="4">
        <text>D-galactosamine 6-phosphate + H2O = D-tagatopyranose 1-phosphate + NH4(+)</text>
        <dbReference type="Rhea" id="RHEA:47680"/>
        <dbReference type="ChEBI" id="CHEBI:15377"/>
        <dbReference type="ChEBI" id="CHEBI:28938"/>
        <dbReference type="ChEBI" id="CHEBI:71674"/>
        <dbReference type="ChEBI" id="CHEBI:138150"/>
    </reaction>
</comment>
<dbReference type="InterPro" id="IPR001347">
    <property type="entry name" value="SIS_dom"/>
</dbReference>
<keyword evidence="6" id="KW-0413">Isomerase</keyword>
<dbReference type="InterPro" id="IPR035464">
    <property type="entry name" value="SIS_AgaS"/>
</dbReference>
<sequence>MQKYLNYSLDWLEQHGAQHTAKEICQQPQIWRNLLQIILQKQNQLQSFLQPLLSDPNLEIILTGAGSSAFGGVALAPWLREQTHRNVHAYATTEIVTNPQQYLSPHKKTLIVSFARSGNSPESVAAVKLADQIVSDCYHLFLTCNPTCALTEYAAKENNSKRILHLVMPEGTHDLSFAMTSSISSMMLATLLLLDNVDLEKAHNAVMEIASICEEKLSSWQSITKQLAGKEHDRVIYVGSSCFTGVAQESALKILELTAGKVATRFDSILGLRHGPKFMVDKKSLVVCFFSSEPYVHQYDIDLFNELVHDKIAADVIALTSQESIDQQILSVDSKLPDCWLIFPYLVFAQMLAFEKSLYLGLTPDNPCPTGEVNRVVKGVNIYPFNKN</sequence>
<proteinExistence type="inferred from homology"/>
<dbReference type="Proteomes" id="UP000194968">
    <property type="component" value="Unassembled WGS sequence"/>
</dbReference>
<dbReference type="GO" id="GO:0005886">
    <property type="term" value="C:plasma membrane"/>
    <property type="evidence" value="ECO:0007669"/>
    <property type="project" value="TreeGrafter"/>
</dbReference>
<evidence type="ECO:0000256" key="4">
    <source>
        <dbReference type="ARBA" id="ARBA00029292"/>
    </source>
</evidence>
<comment type="similarity">
    <text evidence="1">Belongs to the SIS family. AgaS subfamily.</text>
</comment>
<evidence type="ECO:0000313" key="6">
    <source>
        <dbReference type="EMBL" id="OTQ48139.1"/>
    </source>
</evidence>